<reference evidence="1 2" key="1">
    <citation type="journal article" date="2020" name="Nature">
        <title>Six reference-quality genomes reveal evolution of bat adaptations.</title>
        <authorList>
            <person name="Jebb D."/>
            <person name="Huang Z."/>
            <person name="Pippel M."/>
            <person name="Hughes G.M."/>
            <person name="Lavrichenko K."/>
            <person name="Devanna P."/>
            <person name="Winkler S."/>
            <person name="Jermiin L.S."/>
            <person name="Skirmuntt E.C."/>
            <person name="Katzourakis A."/>
            <person name="Burkitt-Gray L."/>
            <person name="Ray D.A."/>
            <person name="Sullivan K.A.M."/>
            <person name="Roscito J.G."/>
            <person name="Kirilenko B.M."/>
            <person name="Davalos L.M."/>
            <person name="Corthals A.P."/>
            <person name="Power M.L."/>
            <person name="Jones G."/>
            <person name="Ransome R.D."/>
            <person name="Dechmann D.K.N."/>
            <person name="Locatelli A.G."/>
            <person name="Puechmaille S.J."/>
            <person name="Fedrigo O."/>
            <person name="Jarvis E.D."/>
            <person name="Hiller M."/>
            <person name="Vernes S.C."/>
            <person name="Myers E.W."/>
            <person name="Teeling E.C."/>
        </authorList>
    </citation>
    <scope>NUCLEOTIDE SEQUENCE [LARGE SCALE GENOMIC DNA]</scope>
    <source>
        <strain evidence="1">Bat1K_MPI-CBG_1</strain>
    </source>
</reference>
<dbReference type="Proteomes" id="UP000664940">
    <property type="component" value="Unassembled WGS sequence"/>
</dbReference>
<dbReference type="AlphaFoldDB" id="A0A834AH41"/>
<organism evidence="1 2">
    <name type="scientific">Phyllostomus discolor</name>
    <name type="common">pale spear-nosed bat</name>
    <dbReference type="NCBI Taxonomy" id="89673"/>
    <lineage>
        <taxon>Eukaryota</taxon>
        <taxon>Metazoa</taxon>
        <taxon>Chordata</taxon>
        <taxon>Craniata</taxon>
        <taxon>Vertebrata</taxon>
        <taxon>Euteleostomi</taxon>
        <taxon>Mammalia</taxon>
        <taxon>Eutheria</taxon>
        <taxon>Laurasiatheria</taxon>
        <taxon>Chiroptera</taxon>
        <taxon>Yangochiroptera</taxon>
        <taxon>Phyllostomidae</taxon>
        <taxon>Phyllostominae</taxon>
        <taxon>Phyllostomus</taxon>
    </lineage>
</organism>
<evidence type="ECO:0000313" key="1">
    <source>
        <dbReference type="EMBL" id="KAF6109591.1"/>
    </source>
</evidence>
<comment type="caution">
    <text evidence="1">The sequence shown here is derived from an EMBL/GenBank/DDBJ whole genome shotgun (WGS) entry which is preliminary data.</text>
</comment>
<accession>A0A834AH41</accession>
<gene>
    <name evidence="1" type="ORF">HJG60_010851</name>
</gene>
<dbReference type="EMBL" id="JABVXQ010000005">
    <property type="protein sequence ID" value="KAF6109591.1"/>
    <property type="molecule type" value="Genomic_DNA"/>
</dbReference>
<evidence type="ECO:0000313" key="2">
    <source>
        <dbReference type="Proteomes" id="UP000664940"/>
    </source>
</evidence>
<name>A0A834AH41_9CHIR</name>
<proteinExistence type="predicted"/>
<protein>
    <submittedName>
        <fullName evidence="1">Uncharacterized protein</fullName>
    </submittedName>
</protein>
<sequence length="148" mass="16555">MPFQGRMKSRGGTARAGGAERGVWALTAHASVTPAPAVWVKDIVSCRNSNKWKPSGVSKGIIKRSWQVGVSGDARHWEGGLTRNWGPGLESHRELGQISSMAHISEETLSFQFPENLSSQRKMRGMFFSSVNFPVIIFFKEYKVTWTW</sequence>